<protein>
    <submittedName>
        <fullName evidence="1">Uncharacterized protein</fullName>
    </submittedName>
</protein>
<keyword evidence="2" id="KW-1185">Reference proteome</keyword>
<evidence type="ECO:0000313" key="1">
    <source>
        <dbReference type="EMBL" id="KAI9908772.1"/>
    </source>
</evidence>
<accession>A0ACC0VRE4</accession>
<gene>
    <name evidence="1" type="ORF">PsorP6_004369</name>
</gene>
<name>A0ACC0VRE4_9STRA</name>
<comment type="caution">
    <text evidence="1">The sequence shown here is derived from an EMBL/GenBank/DDBJ whole genome shotgun (WGS) entry which is preliminary data.</text>
</comment>
<organism evidence="1 2">
    <name type="scientific">Peronosclerospora sorghi</name>
    <dbReference type="NCBI Taxonomy" id="230839"/>
    <lineage>
        <taxon>Eukaryota</taxon>
        <taxon>Sar</taxon>
        <taxon>Stramenopiles</taxon>
        <taxon>Oomycota</taxon>
        <taxon>Peronosporomycetes</taxon>
        <taxon>Peronosporales</taxon>
        <taxon>Peronosporaceae</taxon>
        <taxon>Peronosclerospora</taxon>
    </lineage>
</organism>
<dbReference type="Proteomes" id="UP001163321">
    <property type="component" value="Chromosome 8"/>
</dbReference>
<evidence type="ECO:0000313" key="2">
    <source>
        <dbReference type="Proteomes" id="UP001163321"/>
    </source>
</evidence>
<proteinExistence type="predicted"/>
<reference evidence="1 2" key="1">
    <citation type="journal article" date="2022" name="bioRxiv">
        <title>The genome of the oomycete Peronosclerospora sorghi, a cosmopolitan pathogen of maize and sorghum, is inflated with dispersed pseudogenes.</title>
        <authorList>
            <person name="Fletcher K."/>
            <person name="Martin F."/>
            <person name="Isakeit T."/>
            <person name="Cavanaugh K."/>
            <person name="Magill C."/>
            <person name="Michelmore R."/>
        </authorList>
    </citation>
    <scope>NUCLEOTIDE SEQUENCE [LARGE SCALE GENOMIC DNA]</scope>
    <source>
        <strain evidence="1">P6</strain>
    </source>
</reference>
<dbReference type="EMBL" id="CM047587">
    <property type="protein sequence ID" value="KAI9908772.1"/>
    <property type="molecule type" value="Genomic_DNA"/>
</dbReference>
<sequence length="79" mass="8941">MHFESLVPEELMVVVKESIVAVSVDEIGILKLTSGEDGFGLLQRKITRVLKGLPHVLLYQFWEEPSPITPDVHSMVRVR</sequence>